<evidence type="ECO:0000313" key="1">
    <source>
        <dbReference type="EMBL" id="GBN11998.1"/>
    </source>
</evidence>
<accession>A0A4Y2LBD9</accession>
<gene>
    <name evidence="1" type="ORF">AVEN_138016_1</name>
</gene>
<evidence type="ECO:0000313" key="2">
    <source>
        <dbReference type="Proteomes" id="UP000499080"/>
    </source>
</evidence>
<protein>
    <submittedName>
        <fullName evidence="1">Uncharacterized protein</fullName>
    </submittedName>
</protein>
<dbReference type="Proteomes" id="UP000499080">
    <property type="component" value="Unassembled WGS sequence"/>
</dbReference>
<dbReference type="EMBL" id="BGPR01005634">
    <property type="protein sequence ID" value="GBN11998.1"/>
    <property type="molecule type" value="Genomic_DNA"/>
</dbReference>
<reference evidence="1 2" key="1">
    <citation type="journal article" date="2019" name="Sci. Rep.">
        <title>Orb-weaving spider Araneus ventricosus genome elucidates the spidroin gene catalogue.</title>
        <authorList>
            <person name="Kono N."/>
            <person name="Nakamura H."/>
            <person name="Ohtoshi R."/>
            <person name="Moran D.A.P."/>
            <person name="Shinohara A."/>
            <person name="Yoshida Y."/>
            <person name="Fujiwara M."/>
            <person name="Mori M."/>
            <person name="Tomita M."/>
            <person name="Arakawa K."/>
        </authorList>
    </citation>
    <scope>NUCLEOTIDE SEQUENCE [LARGE SCALE GENOMIC DNA]</scope>
</reference>
<name>A0A4Y2LBD9_ARAVE</name>
<dbReference type="AlphaFoldDB" id="A0A4Y2LBD9"/>
<sequence length="103" mass="11062">MATLIRMSFPTNIGAPAVLSREDSFGNIDLVSSSRQTQILASRHLEETGVTMVKNEKKIIARKGTKQVEAVTTVERGGTLVSMALAVSANGNSVPPFFPMENL</sequence>
<comment type="caution">
    <text evidence="1">The sequence shown here is derived from an EMBL/GenBank/DDBJ whole genome shotgun (WGS) entry which is preliminary data.</text>
</comment>
<organism evidence="1 2">
    <name type="scientific">Araneus ventricosus</name>
    <name type="common">Orbweaver spider</name>
    <name type="synonym">Epeira ventricosa</name>
    <dbReference type="NCBI Taxonomy" id="182803"/>
    <lineage>
        <taxon>Eukaryota</taxon>
        <taxon>Metazoa</taxon>
        <taxon>Ecdysozoa</taxon>
        <taxon>Arthropoda</taxon>
        <taxon>Chelicerata</taxon>
        <taxon>Arachnida</taxon>
        <taxon>Araneae</taxon>
        <taxon>Araneomorphae</taxon>
        <taxon>Entelegynae</taxon>
        <taxon>Araneoidea</taxon>
        <taxon>Araneidae</taxon>
        <taxon>Araneus</taxon>
    </lineage>
</organism>
<proteinExistence type="predicted"/>
<keyword evidence="2" id="KW-1185">Reference proteome</keyword>